<dbReference type="EMBL" id="JALJOS010000037">
    <property type="protein sequence ID" value="KAK9821486.1"/>
    <property type="molecule type" value="Genomic_DNA"/>
</dbReference>
<evidence type="ECO:0000256" key="1">
    <source>
        <dbReference type="ARBA" id="ARBA00004173"/>
    </source>
</evidence>
<dbReference type="PANTHER" id="PTHR28018">
    <property type="entry name" value="RESPIRATORY SUPERCOMPLEX FACTOR 2, MITOCHONDRIAL"/>
    <property type="match status" value="1"/>
</dbReference>
<dbReference type="GO" id="GO:0005739">
    <property type="term" value="C:mitochondrion"/>
    <property type="evidence" value="ECO:0007669"/>
    <property type="project" value="UniProtKB-SubCell"/>
</dbReference>
<comment type="subcellular location">
    <subcellularLocation>
        <location evidence="1">Mitochondrion</location>
    </subcellularLocation>
</comment>
<dbReference type="AlphaFoldDB" id="A0AAW1QJ62"/>
<keyword evidence="4" id="KW-0472">Membrane</keyword>
<evidence type="ECO:0000256" key="2">
    <source>
        <dbReference type="ARBA" id="ARBA00022692"/>
    </source>
</evidence>
<keyword evidence="3" id="KW-1133">Transmembrane helix</keyword>
<dbReference type="InterPro" id="IPR007667">
    <property type="entry name" value="Hypoxia_induced_domain"/>
</dbReference>
<feature type="domain" description="HIG1" evidence="5">
    <location>
        <begin position="1"/>
        <end position="78"/>
    </location>
</feature>
<dbReference type="PANTHER" id="PTHR28018:SF3">
    <property type="entry name" value="RESPIRATORY SUPERCOMPLEX FACTOR 2, MITOCHONDRIAL"/>
    <property type="match status" value="1"/>
</dbReference>
<evidence type="ECO:0000256" key="3">
    <source>
        <dbReference type="ARBA" id="ARBA00022989"/>
    </source>
</evidence>
<evidence type="ECO:0000313" key="7">
    <source>
        <dbReference type="Proteomes" id="UP001438707"/>
    </source>
</evidence>
<accession>A0AAW1QJ62</accession>
<keyword evidence="7" id="KW-1185">Reference proteome</keyword>
<dbReference type="Proteomes" id="UP001438707">
    <property type="component" value="Unassembled WGS sequence"/>
</dbReference>
<proteinExistence type="predicted"/>
<dbReference type="PROSITE" id="PS51503">
    <property type="entry name" value="HIG1"/>
    <property type="match status" value="1"/>
</dbReference>
<dbReference type="Pfam" id="PF04588">
    <property type="entry name" value="HIG_1_N"/>
    <property type="match status" value="1"/>
</dbReference>
<dbReference type="GO" id="GO:0033617">
    <property type="term" value="P:mitochondrial respiratory chain complex IV assembly"/>
    <property type="evidence" value="ECO:0007669"/>
    <property type="project" value="TreeGrafter"/>
</dbReference>
<organism evidence="6 7">
    <name type="scientific">Apatococcus lobatus</name>
    <dbReference type="NCBI Taxonomy" id="904363"/>
    <lineage>
        <taxon>Eukaryota</taxon>
        <taxon>Viridiplantae</taxon>
        <taxon>Chlorophyta</taxon>
        <taxon>core chlorophytes</taxon>
        <taxon>Trebouxiophyceae</taxon>
        <taxon>Chlorellales</taxon>
        <taxon>Chlorellaceae</taxon>
        <taxon>Apatococcus</taxon>
    </lineage>
</organism>
<sequence length="116" mass="12825">MSSAADIKDWLQHHKLKAIGSFWLTTVGASAAVQYARPIPTQLKVIHTRVYAQAFTLAALAAAGIVEYSDHRTQTNQDLVSYRDRVRILEERLHIISPRPGTEIGSGPTAEDKSKN</sequence>
<evidence type="ECO:0000256" key="4">
    <source>
        <dbReference type="ARBA" id="ARBA00023136"/>
    </source>
</evidence>
<comment type="caution">
    <text evidence="6">The sequence shown here is derived from an EMBL/GenBank/DDBJ whole genome shotgun (WGS) entry which is preliminary data.</text>
</comment>
<evidence type="ECO:0000313" key="6">
    <source>
        <dbReference type="EMBL" id="KAK9821486.1"/>
    </source>
</evidence>
<evidence type="ECO:0000259" key="5">
    <source>
        <dbReference type="PROSITE" id="PS51503"/>
    </source>
</evidence>
<protein>
    <recommendedName>
        <fullName evidence="5">HIG1 domain-containing protein</fullName>
    </recommendedName>
</protein>
<keyword evidence="2" id="KW-0812">Transmembrane</keyword>
<gene>
    <name evidence="6" type="ORF">WJX74_001429</name>
</gene>
<name>A0AAW1QJ62_9CHLO</name>
<reference evidence="6 7" key="1">
    <citation type="journal article" date="2024" name="Nat. Commun.">
        <title>Phylogenomics reveals the evolutionary origins of lichenization in chlorophyte algae.</title>
        <authorList>
            <person name="Puginier C."/>
            <person name="Libourel C."/>
            <person name="Otte J."/>
            <person name="Skaloud P."/>
            <person name="Haon M."/>
            <person name="Grisel S."/>
            <person name="Petersen M."/>
            <person name="Berrin J.G."/>
            <person name="Delaux P.M."/>
            <person name="Dal Grande F."/>
            <person name="Keller J."/>
        </authorList>
    </citation>
    <scope>NUCLEOTIDE SEQUENCE [LARGE SCALE GENOMIC DNA]</scope>
    <source>
        <strain evidence="6 7">SAG 2145</strain>
    </source>
</reference>
<dbReference type="InterPro" id="IPR040153">
    <property type="entry name" value="Rcf2"/>
</dbReference>